<evidence type="ECO:0000313" key="7">
    <source>
        <dbReference type="Proteomes" id="UP000199662"/>
    </source>
</evidence>
<dbReference type="Gene3D" id="3.40.50.620">
    <property type="entry name" value="HUPs"/>
    <property type="match status" value="1"/>
</dbReference>
<feature type="domain" description="Electron transfer flavoprotein alpha/beta-subunit N-terminal" evidence="5">
    <location>
        <begin position="4"/>
        <end position="180"/>
    </location>
</feature>
<feature type="binding site" evidence="4">
    <location>
        <begin position="226"/>
        <end position="227"/>
    </location>
    <ligand>
        <name>FAD</name>
        <dbReference type="ChEBI" id="CHEBI:57692"/>
    </ligand>
</feature>
<keyword evidence="2" id="KW-0813">Transport</keyword>
<dbReference type="Gene3D" id="3.40.50.1220">
    <property type="entry name" value="TPP-binding domain"/>
    <property type="match status" value="1"/>
</dbReference>
<evidence type="ECO:0000256" key="1">
    <source>
        <dbReference type="ARBA" id="ARBA00005817"/>
    </source>
</evidence>
<feature type="binding site" evidence="4">
    <location>
        <begin position="258"/>
        <end position="265"/>
    </location>
    <ligand>
        <name>FAD</name>
        <dbReference type="ChEBI" id="CHEBI:57692"/>
    </ligand>
</feature>
<proteinExistence type="inferred from homology"/>
<dbReference type="FunFam" id="3.40.50.1220:FF:000004">
    <property type="entry name" value="Electron transfer flavoprotein"/>
    <property type="match status" value="1"/>
</dbReference>
<evidence type="ECO:0000256" key="4">
    <source>
        <dbReference type="PIRSR" id="PIRSR000089-1"/>
    </source>
</evidence>
<dbReference type="GO" id="GO:0050660">
    <property type="term" value="F:flavin adenine dinucleotide binding"/>
    <property type="evidence" value="ECO:0007669"/>
    <property type="project" value="InterPro"/>
</dbReference>
<keyword evidence="7" id="KW-1185">Reference proteome</keyword>
<gene>
    <name evidence="6" type="ORF">SAMN05660742_102256</name>
</gene>
<sequence length="311" mass="33225">MNGIFVYSEDIAVTKQLLNIGRSLADVLQVNVTALALNETETDTAGLIACGAEKVIALSGSNPWVESYAESIAECIAKENPLLVLIGGTMRGKDVAARIAAWHSHGLVNSAMSIEVVERKLETKRMLYGGLAVCKEELSEGCIVTIDPRTYEEAAADPLRNGDVVACTAQSNDAVLVGGVCPIVRERADLANAEKIICVGRGLSSQSDMKLVEDLAEKIGAEIGCSRSIAEDYHWLPTESYIGLSGQKVKPQLYLSIGISGQVQHIVGARDARVIVAIDKNEKAPIFSAADYGIVGDLYEIVPKLIEKLGK</sequence>
<feature type="binding site" evidence="4">
    <location>
        <position position="201"/>
    </location>
    <ligand>
        <name>FAD</name>
        <dbReference type="ChEBI" id="CHEBI:57692"/>
    </ligand>
</feature>
<dbReference type="InterPro" id="IPR001308">
    <property type="entry name" value="ETF_a/FixB"/>
</dbReference>
<accession>A0A1H6VJF5</accession>
<dbReference type="InterPro" id="IPR014730">
    <property type="entry name" value="ETF_a/b_N"/>
</dbReference>
<dbReference type="SUPFAM" id="SSF52402">
    <property type="entry name" value="Adenine nucleotide alpha hydrolases-like"/>
    <property type="match status" value="1"/>
</dbReference>
<keyword evidence="4" id="KW-0274">FAD</keyword>
<evidence type="ECO:0000313" key="6">
    <source>
        <dbReference type="EMBL" id="SEJ00890.1"/>
    </source>
</evidence>
<dbReference type="Proteomes" id="UP000199662">
    <property type="component" value="Unassembled WGS sequence"/>
</dbReference>
<dbReference type="GO" id="GO:0033539">
    <property type="term" value="P:fatty acid beta-oxidation using acyl-CoA dehydrogenase"/>
    <property type="evidence" value="ECO:0007669"/>
    <property type="project" value="TreeGrafter"/>
</dbReference>
<dbReference type="AlphaFoldDB" id="A0A1H6VJF5"/>
<name>A0A1H6VJF5_9FIRM</name>
<organism evidence="6 7">
    <name type="scientific">Propionispira arboris</name>
    <dbReference type="NCBI Taxonomy" id="84035"/>
    <lineage>
        <taxon>Bacteria</taxon>
        <taxon>Bacillati</taxon>
        <taxon>Bacillota</taxon>
        <taxon>Negativicutes</taxon>
        <taxon>Selenomonadales</taxon>
        <taxon>Selenomonadaceae</taxon>
        <taxon>Propionispira</taxon>
    </lineage>
</organism>
<evidence type="ECO:0000256" key="2">
    <source>
        <dbReference type="ARBA" id="ARBA00022448"/>
    </source>
</evidence>
<comment type="similarity">
    <text evidence="1">Belongs to the ETF alpha-subunit/FixB family.</text>
</comment>
<dbReference type="InterPro" id="IPR014729">
    <property type="entry name" value="Rossmann-like_a/b/a_fold"/>
</dbReference>
<dbReference type="PANTHER" id="PTHR43153">
    <property type="entry name" value="ELECTRON TRANSFER FLAVOPROTEIN ALPHA"/>
    <property type="match status" value="1"/>
</dbReference>
<dbReference type="RefSeq" id="WP_091829143.1">
    <property type="nucleotide sequence ID" value="NZ_FNZK01000002.1"/>
</dbReference>
<keyword evidence="3" id="KW-0285">Flavoprotein</keyword>
<dbReference type="SMART" id="SM00893">
    <property type="entry name" value="ETF"/>
    <property type="match status" value="1"/>
</dbReference>
<evidence type="ECO:0000256" key="3">
    <source>
        <dbReference type="ARBA" id="ARBA00022630"/>
    </source>
</evidence>
<dbReference type="InterPro" id="IPR014731">
    <property type="entry name" value="ETF_asu_C"/>
</dbReference>
<dbReference type="InterPro" id="IPR029035">
    <property type="entry name" value="DHS-like_NAD/FAD-binding_dom"/>
</dbReference>
<dbReference type="SUPFAM" id="SSF52467">
    <property type="entry name" value="DHS-like NAD/FAD-binding domain"/>
    <property type="match status" value="1"/>
</dbReference>
<dbReference type="PANTHER" id="PTHR43153:SF1">
    <property type="entry name" value="ELECTRON TRANSFER FLAVOPROTEIN SUBUNIT ALPHA, MITOCHONDRIAL"/>
    <property type="match status" value="1"/>
</dbReference>
<dbReference type="STRING" id="84035.SAMN05660742_102256"/>
<protein>
    <submittedName>
        <fullName evidence="6">Electron transfer flavoprotein alpha subunit apoprotein</fullName>
    </submittedName>
</protein>
<dbReference type="EMBL" id="FNZK01000002">
    <property type="protein sequence ID" value="SEJ00890.1"/>
    <property type="molecule type" value="Genomic_DNA"/>
</dbReference>
<evidence type="ECO:0000259" key="5">
    <source>
        <dbReference type="SMART" id="SM00893"/>
    </source>
</evidence>
<dbReference type="Pfam" id="PF00766">
    <property type="entry name" value="ETF_alpha"/>
    <property type="match status" value="1"/>
</dbReference>
<dbReference type="Pfam" id="PF01012">
    <property type="entry name" value="ETF"/>
    <property type="match status" value="1"/>
</dbReference>
<comment type="cofactor">
    <cofactor evidence="4">
        <name>FAD</name>
        <dbReference type="ChEBI" id="CHEBI:57692"/>
    </cofactor>
    <text evidence="4">Binds 1 FAD per dimer.</text>
</comment>
<reference evidence="6 7" key="1">
    <citation type="submission" date="2016-10" db="EMBL/GenBank/DDBJ databases">
        <authorList>
            <person name="de Groot N.N."/>
        </authorList>
    </citation>
    <scope>NUCLEOTIDE SEQUENCE [LARGE SCALE GENOMIC DNA]</scope>
    <source>
        <strain evidence="6 7">DSM 2179</strain>
    </source>
</reference>
<dbReference type="PIRSF" id="PIRSF000089">
    <property type="entry name" value="Electra_flavoP_a"/>
    <property type="match status" value="1"/>
</dbReference>
<dbReference type="GO" id="GO:0009055">
    <property type="term" value="F:electron transfer activity"/>
    <property type="evidence" value="ECO:0007669"/>
    <property type="project" value="InterPro"/>
</dbReference>